<reference evidence="1" key="1">
    <citation type="submission" date="2018-06" db="EMBL/GenBank/DDBJ databases">
        <authorList>
            <person name="Ashton P.M."/>
            <person name="Dallman T."/>
            <person name="Nair S."/>
            <person name="De Pinna E."/>
            <person name="Peters T."/>
            <person name="Grant K."/>
        </authorList>
    </citation>
    <scope>NUCLEOTIDE SEQUENCE</scope>
    <source>
        <strain evidence="1">424645</strain>
    </source>
</reference>
<accession>A0A1E8CEG7</accession>
<dbReference type="EMBL" id="AAIVEO010000007">
    <property type="protein sequence ID" value="ECI4486683.1"/>
    <property type="molecule type" value="Genomic_DNA"/>
</dbReference>
<organism evidence="1">
    <name type="scientific">Salmonella enterica I</name>
    <dbReference type="NCBI Taxonomy" id="59201"/>
    <lineage>
        <taxon>Bacteria</taxon>
        <taxon>Pseudomonadati</taxon>
        <taxon>Pseudomonadota</taxon>
        <taxon>Gammaproteobacteria</taxon>
        <taxon>Enterobacterales</taxon>
        <taxon>Enterobacteriaceae</taxon>
        <taxon>Salmonella</taxon>
    </lineage>
</organism>
<dbReference type="AlphaFoldDB" id="A0A1E8CEG7"/>
<gene>
    <name evidence="1" type="ORF">DOW74_09340</name>
</gene>
<proteinExistence type="predicted"/>
<protein>
    <submittedName>
        <fullName evidence="1">Uncharacterized protein</fullName>
    </submittedName>
</protein>
<evidence type="ECO:0000313" key="1">
    <source>
        <dbReference type="EMBL" id="ECI4486683.1"/>
    </source>
</evidence>
<name>A0A1E8CEG7_SALET</name>
<comment type="caution">
    <text evidence="1">The sequence shown here is derived from an EMBL/GenBank/DDBJ whole genome shotgun (WGS) entry which is preliminary data.</text>
</comment>
<sequence>MKETVAIPTRGITWQACVIAPFEPNTSICQHTDTGLILRIAVSVNAIRGGSIFSANREAPIKPLKTMDVKKPGKPSQVNRVKIIYCFLNVSGLTRISRN</sequence>